<dbReference type="InterPro" id="IPR001678">
    <property type="entry name" value="MeTrfase_RsmB-F_NOP2_dom"/>
</dbReference>
<dbReference type="InterPro" id="IPR036974">
    <property type="entry name" value="PUA_sf"/>
</dbReference>
<feature type="active site" description="Nucleophile" evidence="5">
    <location>
        <position position="321"/>
    </location>
</feature>
<dbReference type="GO" id="GO:0016428">
    <property type="term" value="F:tRNA (cytidine-5-)-methyltransferase activity"/>
    <property type="evidence" value="ECO:0007669"/>
    <property type="project" value="UniProtKB-UniRule"/>
</dbReference>
<reference evidence="8" key="1">
    <citation type="journal article" date="2020" name="mSystems">
        <title>Genome- and Community-Level Interaction Insights into Carbon Utilization and Element Cycling Functions of Hydrothermarchaeota in Hydrothermal Sediment.</title>
        <authorList>
            <person name="Zhou Z."/>
            <person name="Liu Y."/>
            <person name="Xu W."/>
            <person name="Pan J."/>
            <person name="Luo Z.H."/>
            <person name="Li M."/>
        </authorList>
    </citation>
    <scope>NUCLEOTIDE SEQUENCE [LARGE SCALE GENOMIC DNA]</scope>
    <source>
        <strain evidence="7">SpSt-629</strain>
        <strain evidence="8">SpSt-688</strain>
    </source>
</reference>
<comment type="catalytic activity">
    <reaction evidence="5">
        <text>cytidine(72) in tRNA + S-adenosyl-L-methionine = 5-methylcytidine(72) in tRNA + S-adenosyl-L-homocysteine + H(+)</text>
        <dbReference type="Rhea" id="RHEA:61988"/>
        <dbReference type="Rhea" id="RHEA-COMP:15996"/>
        <dbReference type="Rhea" id="RHEA-COMP:15997"/>
        <dbReference type="ChEBI" id="CHEBI:15378"/>
        <dbReference type="ChEBI" id="CHEBI:57856"/>
        <dbReference type="ChEBI" id="CHEBI:59789"/>
        <dbReference type="ChEBI" id="CHEBI:74483"/>
        <dbReference type="ChEBI" id="CHEBI:82748"/>
    </reaction>
</comment>
<sequence length="387" mass="43800">MLLYDELLIGALSKVFKDRLEEFLNSLTSPGKRYYVRVNTLKTSPEHIVESLRSRGVEIYRDEDLYEAIYFPIKGPYKVDPRDKVVVVDKYTAESVYIGSHLYGPGVITCSRDIERGDTVAIVSENSVVVGEGTAMMSCREMLMKRKGVAVQVTASVYRVPSIRSFPEYEKGMIYPQSLAAMYVAHIVDPRPRELILDVCAAPGGKTSHIVELSRGRTHVIALDHSAKRLENMRLEMDRLGCTPFIEIWRSDSRYVHVDFGGMKVDKIVVDPPCSALGVRPKIYDIKSYRDVVTAAKYQIQFLRSATKLLKRGGVVVYSTCTVTLEENEEIIEKILSEDRCLEPVPIDVKRGSRGYRGSVYGDAFLRFYPHEHDTTGYFIAKLVKKC</sequence>
<dbReference type="CDD" id="cd02440">
    <property type="entry name" value="AdoMet_MTases"/>
    <property type="match status" value="1"/>
</dbReference>
<dbReference type="NCBIfam" id="TIGR00451">
    <property type="entry name" value="unchar_dom_2"/>
    <property type="match status" value="1"/>
</dbReference>
<keyword evidence="2 5" id="KW-0808">Transferase</keyword>
<evidence type="ECO:0000256" key="1">
    <source>
        <dbReference type="ARBA" id="ARBA00022603"/>
    </source>
</evidence>
<dbReference type="PRINTS" id="PR02008">
    <property type="entry name" value="RCMTFAMILY"/>
</dbReference>
<feature type="binding site" evidence="5">
    <location>
        <position position="271"/>
    </location>
    <ligand>
        <name>S-adenosyl-L-methionine</name>
        <dbReference type="ChEBI" id="CHEBI:59789"/>
    </ligand>
</feature>
<name>A0A7J3MY24_9CREN</name>
<feature type="domain" description="SAM-dependent MTase RsmB/NOP-type" evidence="6">
    <location>
        <begin position="95"/>
        <end position="386"/>
    </location>
</feature>
<dbReference type="InterPro" id="IPR049560">
    <property type="entry name" value="MeTrfase_RsmB-F_NOP2_cat"/>
</dbReference>
<dbReference type="HAMAP" id="MF_02237">
    <property type="entry name" value="NSUN6"/>
    <property type="match status" value="1"/>
</dbReference>
<dbReference type="Gene3D" id="3.30.70.1170">
    <property type="entry name" value="Sun protein, domain 3"/>
    <property type="match status" value="1"/>
</dbReference>
<dbReference type="GO" id="GO:0000049">
    <property type="term" value="F:tRNA binding"/>
    <property type="evidence" value="ECO:0007669"/>
    <property type="project" value="UniProtKB-UniRule"/>
</dbReference>
<dbReference type="EC" id="2.1.1.-" evidence="5"/>
<dbReference type="InterPro" id="IPR043699">
    <property type="entry name" value="NSUN6"/>
</dbReference>
<dbReference type="SMART" id="SM00359">
    <property type="entry name" value="PUA"/>
    <property type="match status" value="1"/>
</dbReference>
<protein>
    <recommendedName>
        <fullName evidence="5">tRNA (cytosine(72)-C(5))-methyltransferase</fullName>
        <shortName evidence="5">tRNA:m(5)C72 MTase</shortName>
        <ecNumber evidence="5">2.1.1.-</ecNumber>
    </recommendedName>
</protein>
<evidence type="ECO:0000313" key="7">
    <source>
        <dbReference type="EMBL" id="HFQ78099.1"/>
    </source>
</evidence>
<comment type="function">
    <text evidence="5">S-adenosyl-L-methionine-dependent methyltransferase that specifically methylates the C5 position of cytosine 72 in several tRNAs.</text>
</comment>
<dbReference type="PROSITE" id="PS50890">
    <property type="entry name" value="PUA"/>
    <property type="match status" value="1"/>
</dbReference>
<evidence type="ECO:0000313" key="8">
    <source>
        <dbReference type="EMBL" id="HGT98356.1"/>
    </source>
</evidence>
<gene>
    <name evidence="7" type="ORF">ENT99_00150</name>
    <name evidence="8" type="ORF">ENU64_02865</name>
</gene>
<feature type="binding site" evidence="5">
    <location>
        <position position="252"/>
    </location>
    <ligand>
        <name>S-adenosyl-L-methionine</name>
        <dbReference type="ChEBI" id="CHEBI:59789"/>
    </ligand>
</feature>
<dbReference type="Gene3D" id="2.30.130.10">
    <property type="entry name" value="PUA domain"/>
    <property type="match status" value="1"/>
</dbReference>
<comment type="similarity">
    <text evidence="5">Belongs to the class I-like SAM-binding methyltransferase superfamily. RsmB/NOP family.</text>
</comment>
<dbReference type="InterPro" id="IPR029063">
    <property type="entry name" value="SAM-dependent_MTases_sf"/>
</dbReference>
<keyword evidence="1 5" id="KW-0489">Methyltransferase</keyword>
<keyword evidence="4 5" id="KW-0694">RNA-binding</keyword>
<keyword evidence="3 5" id="KW-0949">S-adenosyl-L-methionine</keyword>
<dbReference type="AlphaFoldDB" id="A0A7J3MY24"/>
<dbReference type="PROSITE" id="PS51686">
    <property type="entry name" value="SAM_MT_RSMB_NOP"/>
    <property type="match status" value="1"/>
</dbReference>
<feature type="binding site" evidence="5">
    <location>
        <begin position="200"/>
        <end position="206"/>
    </location>
    <ligand>
        <name>S-adenosyl-L-methionine</name>
        <dbReference type="ChEBI" id="CHEBI:59789"/>
    </ligand>
</feature>
<dbReference type="SUPFAM" id="SSF53335">
    <property type="entry name" value="S-adenosyl-L-methionine-dependent methyltransferases"/>
    <property type="match status" value="1"/>
</dbReference>
<feature type="binding site" evidence="5">
    <location>
        <position position="224"/>
    </location>
    <ligand>
        <name>S-adenosyl-L-methionine</name>
        <dbReference type="ChEBI" id="CHEBI:59789"/>
    </ligand>
</feature>
<dbReference type="SUPFAM" id="SSF88697">
    <property type="entry name" value="PUA domain-like"/>
    <property type="match status" value="1"/>
</dbReference>
<dbReference type="Pfam" id="PF01189">
    <property type="entry name" value="Methyltr_RsmB-F"/>
    <property type="match status" value="1"/>
</dbReference>
<dbReference type="Gene3D" id="3.40.50.150">
    <property type="entry name" value="Vaccinia Virus protein VP39"/>
    <property type="match status" value="1"/>
</dbReference>
<dbReference type="EMBL" id="DTAU01000007">
    <property type="protein sequence ID" value="HFQ78099.1"/>
    <property type="molecule type" value="Genomic_DNA"/>
</dbReference>
<dbReference type="InterPro" id="IPR004521">
    <property type="entry name" value="Uncharacterised_CHP00451"/>
</dbReference>
<evidence type="ECO:0000256" key="5">
    <source>
        <dbReference type="HAMAP-Rule" id="MF_02237"/>
    </source>
</evidence>
<dbReference type="PANTHER" id="PTHR22807">
    <property type="entry name" value="NOP2 YEAST -RELATED NOL1/NOP2/FMU SUN DOMAIN-CONTAINING"/>
    <property type="match status" value="1"/>
</dbReference>
<comment type="caution">
    <text evidence="8">The sequence shown here is derived from an EMBL/GenBank/DDBJ whole genome shotgun (WGS) entry which is preliminary data.</text>
</comment>
<evidence type="ECO:0000256" key="3">
    <source>
        <dbReference type="ARBA" id="ARBA00022691"/>
    </source>
</evidence>
<feature type="binding site" evidence="5">
    <location>
        <position position="229"/>
    </location>
    <ligand>
        <name>S-adenosyl-L-methionine</name>
        <dbReference type="ChEBI" id="CHEBI:59789"/>
    </ligand>
</feature>
<evidence type="ECO:0000256" key="2">
    <source>
        <dbReference type="ARBA" id="ARBA00022679"/>
    </source>
</evidence>
<dbReference type="InterPro" id="IPR015947">
    <property type="entry name" value="PUA-like_sf"/>
</dbReference>
<dbReference type="EMBL" id="DTDH01000081">
    <property type="protein sequence ID" value="HGT98356.1"/>
    <property type="molecule type" value="Genomic_DNA"/>
</dbReference>
<proteinExistence type="inferred from homology"/>
<dbReference type="PANTHER" id="PTHR22807:SF34">
    <property type="entry name" value="TRNA (CYTOSINE(72)-C(5))-METHYLTRANSFERASE NSUN6"/>
    <property type="match status" value="1"/>
</dbReference>
<evidence type="ECO:0000256" key="4">
    <source>
        <dbReference type="ARBA" id="ARBA00022884"/>
    </source>
</evidence>
<dbReference type="GO" id="GO:0001510">
    <property type="term" value="P:RNA methylation"/>
    <property type="evidence" value="ECO:0007669"/>
    <property type="project" value="InterPro"/>
</dbReference>
<accession>A0A7J3MY24</accession>
<dbReference type="InterPro" id="IPR002478">
    <property type="entry name" value="PUA"/>
</dbReference>
<feature type="binding site" evidence="5">
    <location>
        <position position="298"/>
    </location>
    <ligand>
        <name>S-adenosyl-L-methionine</name>
        <dbReference type="ChEBI" id="CHEBI:59789"/>
    </ligand>
</feature>
<organism evidence="8">
    <name type="scientific">Ignisphaera aggregans</name>
    <dbReference type="NCBI Taxonomy" id="334771"/>
    <lineage>
        <taxon>Archaea</taxon>
        <taxon>Thermoproteota</taxon>
        <taxon>Thermoprotei</taxon>
        <taxon>Desulfurococcales</taxon>
        <taxon>Desulfurococcaceae</taxon>
        <taxon>Ignisphaera</taxon>
    </lineage>
</organism>
<dbReference type="Pfam" id="PF01472">
    <property type="entry name" value="PUA"/>
    <property type="match status" value="1"/>
</dbReference>
<dbReference type="InterPro" id="IPR023267">
    <property type="entry name" value="RCMT"/>
</dbReference>
<evidence type="ECO:0000259" key="6">
    <source>
        <dbReference type="PROSITE" id="PS51686"/>
    </source>
</evidence>
<dbReference type="CDD" id="cd07953">
    <property type="entry name" value="PUA"/>
    <property type="match status" value="1"/>
</dbReference>
<dbReference type="GO" id="GO:0006400">
    <property type="term" value="P:tRNA modification"/>
    <property type="evidence" value="ECO:0007669"/>
    <property type="project" value="UniProtKB-UniRule"/>
</dbReference>